<evidence type="ECO:0000313" key="2">
    <source>
        <dbReference type="EMBL" id="JAP89967.1"/>
    </source>
</evidence>
<feature type="transmembrane region" description="Helical" evidence="1">
    <location>
        <begin position="378"/>
        <end position="400"/>
    </location>
</feature>
<keyword evidence="1" id="KW-0812">Transmembrane</keyword>
<evidence type="ECO:0008006" key="3">
    <source>
        <dbReference type="Google" id="ProtNLM"/>
    </source>
</evidence>
<reference evidence="2" key="1">
    <citation type="submission" date="2015-07" db="EMBL/GenBank/DDBJ databases">
        <title>Adaptation to a free-living lifestyle via gene acquisitions in the diplomonad Trepomonas sp. PC1.</title>
        <authorList>
            <person name="Xu F."/>
            <person name="Jerlstrom-Hultqvist J."/>
            <person name="Kolisko M."/>
            <person name="Simpson A.G.B."/>
            <person name="Roger A.J."/>
            <person name="Svard S.G."/>
            <person name="Andersson J.O."/>
        </authorList>
    </citation>
    <scope>NUCLEOTIDE SEQUENCE</scope>
    <source>
        <strain evidence="2">PC1</strain>
    </source>
</reference>
<name>A0A146JZM4_9EUKA</name>
<organism evidence="2">
    <name type="scientific">Trepomonas sp. PC1</name>
    <dbReference type="NCBI Taxonomy" id="1076344"/>
    <lineage>
        <taxon>Eukaryota</taxon>
        <taxon>Metamonada</taxon>
        <taxon>Diplomonadida</taxon>
        <taxon>Hexamitidae</taxon>
        <taxon>Hexamitinae</taxon>
        <taxon>Trepomonas</taxon>
    </lineage>
</organism>
<sequence>QIISIDHNVYSLDDFTGAIDESLIYSIQNDIECTSYTLNKSIQIKGQINGNSFAIKNLNSLVPLFYSDGNINIYNLSFINITIISNQPSLISTAKYLLLYQVFIDLKLQAISSSQSGVVGNCTELLVQLSIIKINASGSSAIFGNLAAVAKVLQIQSIQITSFTTILSQITGFLVGQLSSSATIVSVTLSQLQNSSVPGAYIGLFGDLQFATIRIMQMMIILKEQPLQSYFGLLCGKNLGQTSLSYVYVQHPFVSIPISGKEVKSVECDQCYGDNLPFSTIFLDWLKIQKYFLNMVGILSELTVQHPVESQKCAENSDCVLENGLFMAFWRCGCDGSSIQIQKTCVNVDFCVQNGQICAGDEGSCDLTSQKCRNSSTLALIVSATSAFITVVIVISIIILKRKTKAKKFKPTPKRPQLEKFPKTPIINEVDDFCELNLKKLDLTQQMQLDQLPENDIEVIQSKMVEQGLKSDLVAVIVDDDENIVEVREIKQNDSQKSISEKLIAEDEKEKKFNKITPGTGKLKELKSFQMKPVTLSTIKQDIRRLKPINKGKLDVKIDEEDGIDVF</sequence>
<dbReference type="EMBL" id="GDID01006639">
    <property type="protein sequence ID" value="JAP89967.1"/>
    <property type="molecule type" value="Transcribed_RNA"/>
</dbReference>
<proteinExistence type="predicted"/>
<keyword evidence="1" id="KW-1133">Transmembrane helix</keyword>
<evidence type="ECO:0000256" key="1">
    <source>
        <dbReference type="SAM" id="Phobius"/>
    </source>
</evidence>
<gene>
    <name evidence="2" type="ORF">TPC1_30538</name>
</gene>
<protein>
    <recommendedName>
        <fullName evidence="3">Transmembrane protein</fullName>
    </recommendedName>
</protein>
<dbReference type="AlphaFoldDB" id="A0A146JZM4"/>
<accession>A0A146JZM4</accession>
<feature type="non-terminal residue" evidence="2">
    <location>
        <position position="1"/>
    </location>
</feature>
<keyword evidence="1" id="KW-0472">Membrane</keyword>